<gene>
    <name evidence="1" type="ORF">OLEA9_A015937</name>
</gene>
<dbReference type="EMBL" id="CACTIH010007824">
    <property type="protein sequence ID" value="CAA3018349.1"/>
    <property type="molecule type" value="Genomic_DNA"/>
</dbReference>
<dbReference type="Gramene" id="OE9A015937T1">
    <property type="protein sequence ID" value="OE9A015937C1"/>
    <property type="gene ID" value="OE9A015937"/>
</dbReference>
<dbReference type="GO" id="GO:0004252">
    <property type="term" value="F:serine-type endopeptidase activity"/>
    <property type="evidence" value="ECO:0007669"/>
    <property type="project" value="InterPro"/>
</dbReference>
<proteinExistence type="predicted"/>
<dbReference type="OrthoDB" id="206201at2759"/>
<comment type="caution">
    <text evidence="1">The sequence shown here is derived from an EMBL/GenBank/DDBJ whole genome shotgun (WGS) entry which is preliminary data.</text>
</comment>
<name>A0A8S0UJE7_OLEEU</name>
<dbReference type="Proteomes" id="UP000594638">
    <property type="component" value="Unassembled WGS sequence"/>
</dbReference>
<dbReference type="InterPro" id="IPR036852">
    <property type="entry name" value="Peptidase_S8/S53_dom_sf"/>
</dbReference>
<evidence type="ECO:0000313" key="1">
    <source>
        <dbReference type="EMBL" id="CAA3018349.1"/>
    </source>
</evidence>
<dbReference type="Gene3D" id="3.40.50.200">
    <property type="entry name" value="Peptidase S8/S53 domain"/>
    <property type="match status" value="1"/>
</dbReference>
<dbReference type="GO" id="GO:0006508">
    <property type="term" value="P:proteolysis"/>
    <property type="evidence" value="ECO:0007669"/>
    <property type="project" value="UniProtKB-KW"/>
</dbReference>
<dbReference type="AlphaFoldDB" id="A0A8S0UJE7"/>
<accession>A0A8S0UJE7</accession>
<evidence type="ECO:0000313" key="2">
    <source>
        <dbReference type="Proteomes" id="UP000594638"/>
    </source>
</evidence>
<protein>
    <submittedName>
        <fullName evidence="1">Subtilisin-like protease</fullName>
    </submittedName>
</protein>
<organism evidence="1 2">
    <name type="scientific">Olea europaea subsp. europaea</name>
    <dbReference type="NCBI Taxonomy" id="158383"/>
    <lineage>
        <taxon>Eukaryota</taxon>
        <taxon>Viridiplantae</taxon>
        <taxon>Streptophyta</taxon>
        <taxon>Embryophyta</taxon>
        <taxon>Tracheophyta</taxon>
        <taxon>Spermatophyta</taxon>
        <taxon>Magnoliopsida</taxon>
        <taxon>eudicotyledons</taxon>
        <taxon>Gunneridae</taxon>
        <taxon>Pentapetalae</taxon>
        <taxon>asterids</taxon>
        <taxon>lamiids</taxon>
        <taxon>Lamiales</taxon>
        <taxon>Oleaceae</taxon>
        <taxon>Oleeae</taxon>
        <taxon>Olea</taxon>
    </lineage>
</organism>
<keyword evidence="1" id="KW-0645">Protease</keyword>
<keyword evidence="1" id="KW-0378">Hydrolase</keyword>
<sequence length="103" mass="11281">MQSSSTIARNHVDGVVIRSKDGPVLIDYVTKGAKLVASIKFQQTFFWAKLASMVASYASHGPALSNPCVPKLDVMALGTLVQAHGVPDTVTVNSIYWFQYYFK</sequence>
<keyword evidence="2" id="KW-1185">Reference proteome</keyword>
<reference evidence="1 2" key="1">
    <citation type="submission" date="2019-12" db="EMBL/GenBank/DDBJ databases">
        <authorList>
            <person name="Alioto T."/>
            <person name="Alioto T."/>
            <person name="Gomez Garrido J."/>
        </authorList>
    </citation>
    <scope>NUCLEOTIDE SEQUENCE [LARGE SCALE GENOMIC DNA]</scope>
</reference>
<dbReference type="Gene3D" id="3.50.30.30">
    <property type="match status" value="1"/>
</dbReference>